<dbReference type="PaxDb" id="2903-EOD12976"/>
<dbReference type="RefSeq" id="XP_005765405.1">
    <property type="nucleotide sequence ID" value="XM_005765348.1"/>
</dbReference>
<reference evidence="9" key="2">
    <citation type="submission" date="2024-10" db="UniProtKB">
        <authorList>
            <consortium name="EnsemblProtists"/>
        </authorList>
    </citation>
    <scope>IDENTIFICATION</scope>
</reference>
<dbReference type="KEGG" id="ehx:EMIHUDRAFT_247213"/>
<dbReference type="Pfam" id="PF00924">
    <property type="entry name" value="MS_channel_2nd"/>
    <property type="match status" value="1"/>
</dbReference>
<dbReference type="InterPro" id="IPR010920">
    <property type="entry name" value="LSM_dom_sf"/>
</dbReference>
<dbReference type="InterPro" id="IPR023408">
    <property type="entry name" value="MscS_beta-dom_sf"/>
</dbReference>
<name>A0A0D3INZ1_EMIH1</name>
<evidence type="ECO:0000256" key="5">
    <source>
        <dbReference type="ARBA" id="ARBA00023136"/>
    </source>
</evidence>
<comment type="similarity">
    <text evidence="2">Belongs to the MscS (TC 1.A.23) family.</text>
</comment>
<sequence length="260" mass="28145">MSRQLSGEHTHSSSGSSSSDDGPLFPFTEADFWTDYLSDAIDVCINCVIALVLFLIFYLTICCVSACLKSALKRTPSVDSTVSSFMITTLKLLLWIIIVPILVQTIGIGASSITSVIGAVVVGIGFSLRPLAESYVMGIFLAVRKPFVKGDLIRGAGKVFGFVEELYLSYTVIREPDGNLTYVPNKTLWSGPITNITTSDKVRLDVGRFELAHNVNLAEANEAIMRALTELKPLCMAKPAPPKVKPKDALPAPFAVRQAT</sequence>
<dbReference type="Gene3D" id="1.10.287.1260">
    <property type="match status" value="1"/>
</dbReference>
<dbReference type="GO" id="GO:0016020">
    <property type="term" value="C:membrane"/>
    <property type="evidence" value="ECO:0007669"/>
    <property type="project" value="UniProtKB-SubCell"/>
</dbReference>
<evidence type="ECO:0000313" key="9">
    <source>
        <dbReference type="EnsemblProtists" id="EOD12976"/>
    </source>
</evidence>
<dbReference type="InterPro" id="IPR045275">
    <property type="entry name" value="MscS_archaea/bacteria_type"/>
</dbReference>
<evidence type="ECO:0000256" key="2">
    <source>
        <dbReference type="ARBA" id="ARBA00008017"/>
    </source>
</evidence>
<comment type="subcellular location">
    <subcellularLocation>
        <location evidence="1">Membrane</location>
        <topology evidence="1">Multi-pass membrane protein</topology>
    </subcellularLocation>
</comment>
<feature type="transmembrane region" description="Helical" evidence="7">
    <location>
        <begin position="80"/>
        <end position="102"/>
    </location>
</feature>
<dbReference type="EnsemblProtists" id="EOD12976">
    <property type="protein sequence ID" value="EOD12976"/>
    <property type="gene ID" value="EMIHUDRAFT_247213"/>
</dbReference>
<dbReference type="Gene3D" id="2.30.30.60">
    <property type="match status" value="1"/>
</dbReference>
<dbReference type="PANTHER" id="PTHR30221">
    <property type="entry name" value="SMALL-CONDUCTANCE MECHANOSENSITIVE CHANNEL"/>
    <property type="match status" value="1"/>
</dbReference>
<feature type="transmembrane region" description="Helical" evidence="7">
    <location>
        <begin position="108"/>
        <end position="128"/>
    </location>
</feature>
<evidence type="ECO:0000256" key="6">
    <source>
        <dbReference type="SAM" id="MobiDB-lite"/>
    </source>
</evidence>
<evidence type="ECO:0000313" key="10">
    <source>
        <dbReference type="Proteomes" id="UP000013827"/>
    </source>
</evidence>
<protein>
    <recommendedName>
        <fullName evidence="8">Mechanosensitive ion channel MscS domain-containing protein</fullName>
    </recommendedName>
</protein>
<keyword evidence="3 7" id="KW-0812">Transmembrane</keyword>
<dbReference type="HOGENOM" id="CLU_1071309_0_0_1"/>
<dbReference type="GO" id="GO:0008381">
    <property type="term" value="F:mechanosensitive monoatomic ion channel activity"/>
    <property type="evidence" value="ECO:0007669"/>
    <property type="project" value="InterPro"/>
</dbReference>
<feature type="compositionally biased region" description="Low complexity" evidence="6">
    <location>
        <begin position="12"/>
        <end position="22"/>
    </location>
</feature>
<reference evidence="10" key="1">
    <citation type="journal article" date="2013" name="Nature">
        <title>Pan genome of the phytoplankton Emiliania underpins its global distribution.</title>
        <authorList>
            <person name="Read B.A."/>
            <person name="Kegel J."/>
            <person name="Klute M.J."/>
            <person name="Kuo A."/>
            <person name="Lefebvre S.C."/>
            <person name="Maumus F."/>
            <person name="Mayer C."/>
            <person name="Miller J."/>
            <person name="Monier A."/>
            <person name="Salamov A."/>
            <person name="Young J."/>
            <person name="Aguilar M."/>
            <person name="Claverie J.M."/>
            <person name="Frickenhaus S."/>
            <person name="Gonzalez K."/>
            <person name="Herman E.K."/>
            <person name="Lin Y.C."/>
            <person name="Napier J."/>
            <person name="Ogata H."/>
            <person name="Sarno A.F."/>
            <person name="Shmutz J."/>
            <person name="Schroeder D."/>
            <person name="de Vargas C."/>
            <person name="Verret F."/>
            <person name="von Dassow P."/>
            <person name="Valentin K."/>
            <person name="Van de Peer Y."/>
            <person name="Wheeler G."/>
            <person name="Dacks J.B."/>
            <person name="Delwiche C.F."/>
            <person name="Dyhrman S.T."/>
            <person name="Glockner G."/>
            <person name="John U."/>
            <person name="Richards T."/>
            <person name="Worden A.Z."/>
            <person name="Zhang X."/>
            <person name="Grigoriev I.V."/>
            <person name="Allen A.E."/>
            <person name="Bidle K."/>
            <person name="Borodovsky M."/>
            <person name="Bowler C."/>
            <person name="Brownlee C."/>
            <person name="Cock J.M."/>
            <person name="Elias M."/>
            <person name="Gladyshev V.N."/>
            <person name="Groth M."/>
            <person name="Guda C."/>
            <person name="Hadaegh A."/>
            <person name="Iglesias-Rodriguez M.D."/>
            <person name="Jenkins J."/>
            <person name="Jones B.M."/>
            <person name="Lawson T."/>
            <person name="Leese F."/>
            <person name="Lindquist E."/>
            <person name="Lobanov A."/>
            <person name="Lomsadze A."/>
            <person name="Malik S.B."/>
            <person name="Marsh M.E."/>
            <person name="Mackinder L."/>
            <person name="Mock T."/>
            <person name="Mueller-Roeber B."/>
            <person name="Pagarete A."/>
            <person name="Parker M."/>
            <person name="Probert I."/>
            <person name="Quesneville H."/>
            <person name="Raines C."/>
            <person name="Rensing S.A."/>
            <person name="Riano-Pachon D.M."/>
            <person name="Richier S."/>
            <person name="Rokitta S."/>
            <person name="Shiraiwa Y."/>
            <person name="Soanes D.M."/>
            <person name="van der Giezen M."/>
            <person name="Wahlund T.M."/>
            <person name="Williams B."/>
            <person name="Wilson W."/>
            <person name="Wolfe G."/>
            <person name="Wurch L.L."/>
        </authorList>
    </citation>
    <scope>NUCLEOTIDE SEQUENCE</scope>
</reference>
<feature type="transmembrane region" description="Helical" evidence="7">
    <location>
        <begin position="40"/>
        <end position="68"/>
    </location>
</feature>
<evidence type="ECO:0000256" key="1">
    <source>
        <dbReference type="ARBA" id="ARBA00004141"/>
    </source>
</evidence>
<evidence type="ECO:0000259" key="8">
    <source>
        <dbReference type="Pfam" id="PF00924"/>
    </source>
</evidence>
<dbReference type="GeneID" id="17259128"/>
<keyword evidence="4 7" id="KW-1133">Transmembrane helix</keyword>
<keyword evidence="5 7" id="KW-0472">Membrane</keyword>
<dbReference type="Proteomes" id="UP000013827">
    <property type="component" value="Unassembled WGS sequence"/>
</dbReference>
<dbReference type="SUPFAM" id="SSF50182">
    <property type="entry name" value="Sm-like ribonucleoproteins"/>
    <property type="match status" value="1"/>
</dbReference>
<dbReference type="InterPro" id="IPR006685">
    <property type="entry name" value="MscS_channel_2nd"/>
</dbReference>
<dbReference type="AlphaFoldDB" id="A0A0D3INZ1"/>
<dbReference type="SUPFAM" id="SSF82861">
    <property type="entry name" value="Mechanosensitive channel protein MscS (YggB), transmembrane region"/>
    <property type="match status" value="1"/>
</dbReference>
<feature type="compositionally biased region" description="Basic and acidic residues" evidence="6">
    <location>
        <begin position="1"/>
        <end position="11"/>
    </location>
</feature>
<organism evidence="9 10">
    <name type="scientific">Emiliania huxleyi (strain CCMP1516)</name>
    <dbReference type="NCBI Taxonomy" id="280463"/>
    <lineage>
        <taxon>Eukaryota</taxon>
        <taxon>Haptista</taxon>
        <taxon>Haptophyta</taxon>
        <taxon>Prymnesiophyceae</taxon>
        <taxon>Isochrysidales</taxon>
        <taxon>Noelaerhabdaceae</taxon>
        <taxon>Emiliania</taxon>
    </lineage>
</organism>
<proteinExistence type="inferred from homology"/>
<evidence type="ECO:0000256" key="4">
    <source>
        <dbReference type="ARBA" id="ARBA00022989"/>
    </source>
</evidence>
<keyword evidence="10" id="KW-1185">Reference proteome</keyword>
<dbReference type="PANTHER" id="PTHR30221:SF1">
    <property type="entry name" value="SMALL-CONDUCTANCE MECHANOSENSITIVE CHANNEL"/>
    <property type="match status" value="1"/>
</dbReference>
<feature type="domain" description="Mechanosensitive ion channel MscS" evidence="8">
    <location>
        <begin position="133"/>
        <end position="197"/>
    </location>
</feature>
<evidence type="ECO:0000256" key="3">
    <source>
        <dbReference type="ARBA" id="ARBA00022692"/>
    </source>
</evidence>
<feature type="region of interest" description="Disordered" evidence="6">
    <location>
        <begin position="1"/>
        <end position="22"/>
    </location>
</feature>
<dbReference type="InterPro" id="IPR011014">
    <property type="entry name" value="MscS_channel_TM-2"/>
</dbReference>
<accession>A0A0D3INZ1</accession>
<evidence type="ECO:0000256" key="7">
    <source>
        <dbReference type="SAM" id="Phobius"/>
    </source>
</evidence>